<evidence type="ECO:0000313" key="1">
    <source>
        <dbReference type="EMBL" id="KWZ77418.1"/>
    </source>
</evidence>
<dbReference type="Proteomes" id="UP000070383">
    <property type="component" value="Unassembled WGS sequence"/>
</dbReference>
<evidence type="ECO:0008006" key="3">
    <source>
        <dbReference type="Google" id="ProtNLM"/>
    </source>
</evidence>
<dbReference type="AlphaFoldDB" id="A0A133KCW4"/>
<name>A0A133KCW4_9FIRM</name>
<evidence type="ECO:0000313" key="2">
    <source>
        <dbReference type="Proteomes" id="UP000070383"/>
    </source>
</evidence>
<gene>
    <name evidence="1" type="ORF">HMPREF3200_01411</name>
</gene>
<comment type="caution">
    <text evidence="1">The sequence shown here is derived from an EMBL/GenBank/DDBJ whole genome shotgun (WGS) entry which is preliminary data.</text>
</comment>
<dbReference type="STRING" id="33036.HMPREF3200_01411"/>
<dbReference type="OrthoDB" id="1692093at2"/>
<protein>
    <recommendedName>
        <fullName evidence="3">Phage transcriptional regulator, ArpU family</fullName>
    </recommendedName>
</protein>
<dbReference type="PATRIC" id="fig|33036.3.peg.1399"/>
<accession>A0A133KCW4</accession>
<organism evidence="1 2">
    <name type="scientific">Anaerococcus tetradius</name>
    <dbReference type="NCBI Taxonomy" id="33036"/>
    <lineage>
        <taxon>Bacteria</taxon>
        <taxon>Bacillati</taxon>
        <taxon>Bacillota</taxon>
        <taxon>Tissierellia</taxon>
        <taxon>Tissierellales</taxon>
        <taxon>Peptoniphilaceae</taxon>
        <taxon>Anaerococcus</taxon>
    </lineage>
</organism>
<proteinExistence type="predicted"/>
<sequence>MQDFYMNLVKEKLKKYVYAKDFIDHATSQVEELKSKKESKMIASYGLKPCFGGGSSQEDKIINVNAKIEMLEKNIKSNKDIVDSVDYGLKGLSEEEIDITLCIYGKKQSWDKVKTLKDKYHYEKSQLYNIARSGLEHISYRLYGDA</sequence>
<reference evidence="2" key="1">
    <citation type="submission" date="2016-01" db="EMBL/GenBank/DDBJ databases">
        <authorList>
            <person name="Mitreva M."/>
            <person name="Pepin K.H."/>
            <person name="Mihindukulasuriya K.A."/>
            <person name="Fulton R."/>
            <person name="Fronick C."/>
            <person name="O'Laughlin M."/>
            <person name="Miner T."/>
            <person name="Herter B."/>
            <person name="Rosa B.A."/>
            <person name="Cordes M."/>
            <person name="Tomlinson C."/>
            <person name="Wollam A."/>
            <person name="Palsikar V.B."/>
            <person name="Mardis E.R."/>
            <person name="Wilson R.K."/>
        </authorList>
    </citation>
    <scope>NUCLEOTIDE SEQUENCE [LARGE SCALE GENOMIC DNA]</scope>
    <source>
        <strain evidence="2">MJR8151</strain>
    </source>
</reference>
<keyword evidence="2" id="KW-1185">Reference proteome</keyword>
<dbReference type="EMBL" id="LRPM01000049">
    <property type="protein sequence ID" value="KWZ77418.1"/>
    <property type="molecule type" value="Genomic_DNA"/>
</dbReference>
<dbReference type="RefSeq" id="WP_060929634.1">
    <property type="nucleotide sequence ID" value="NZ_KQ955281.1"/>
</dbReference>